<dbReference type="EMBL" id="AP031322">
    <property type="protein sequence ID" value="BFH73966.1"/>
    <property type="molecule type" value="Genomic_DNA"/>
</dbReference>
<dbReference type="AlphaFoldDB" id="A0AAT9GT79"/>
<dbReference type="GeneID" id="92354862"/>
<name>A0AAT9GT79_9CREN</name>
<protein>
    <recommendedName>
        <fullName evidence="2">DUF59 domain-containing protein</fullName>
    </recommendedName>
</protein>
<evidence type="ECO:0000313" key="1">
    <source>
        <dbReference type="EMBL" id="BFH73966.1"/>
    </source>
</evidence>
<dbReference type="KEGG" id="sjv:SJAV_19100"/>
<proteinExistence type="predicted"/>
<dbReference type="InterPro" id="IPR034904">
    <property type="entry name" value="FSCA_dom_sf"/>
</dbReference>
<evidence type="ECO:0008006" key="2">
    <source>
        <dbReference type="Google" id="ProtNLM"/>
    </source>
</evidence>
<sequence>MEEEQVKCLENLKNVIEPETGLPITELGLVRIAKENGELVITYIPISAYSPQILVISVGIQLVKECNAKVKIENYYLEEEINKRLEELRNELSRVLSKTSS</sequence>
<dbReference type="SUPFAM" id="SSF117916">
    <property type="entry name" value="Fe-S cluster assembly (FSCA) domain-like"/>
    <property type="match status" value="1"/>
</dbReference>
<organism evidence="1">
    <name type="scientific">Sulfurisphaera javensis</name>
    <dbReference type="NCBI Taxonomy" id="2049879"/>
    <lineage>
        <taxon>Archaea</taxon>
        <taxon>Thermoproteota</taxon>
        <taxon>Thermoprotei</taxon>
        <taxon>Sulfolobales</taxon>
        <taxon>Sulfolobaceae</taxon>
        <taxon>Sulfurisphaera</taxon>
    </lineage>
</organism>
<reference evidence="1" key="1">
    <citation type="submission" date="2024-03" db="EMBL/GenBank/DDBJ databases">
        <title>Complete genome sequence of Sulfurisphaera javensis strain KD-1.</title>
        <authorList>
            <person name="Sakai H."/>
            <person name="Nur N."/>
            <person name="Suwanto A."/>
            <person name="Kurosawa N."/>
        </authorList>
    </citation>
    <scope>NUCLEOTIDE SEQUENCE</scope>
    <source>
        <strain evidence="1">KD-1</strain>
    </source>
</reference>
<accession>A0AAT9GT79</accession>
<gene>
    <name evidence="1" type="ORF">SJAV_19100</name>
</gene>
<dbReference type="RefSeq" id="WP_369609518.1">
    <property type="nucleotide sequence ID" value="NZ_AP031322.1"/>
</dbReference>